<proteinExistence type="predicted"/>
<dbReference type="OrthoDB" id="2876178at2"/>
<dbReference type="PROSITE" id="PS51257">
    <property type="entry name" value="PROKAR_LIPOPROTEIN"/>
    <property type="match status" value="1"/>
</dbReference>
<sequence length="123" mass="14158">MMLSNVKTIVAVTLICMLLGCSNTTIDNTNSEEEKRFLAEDANKVALFIVGDERDSFDLEEDAEINNIQSIFNASSLKRAQQKYEFLKLKEEPTYIVFDNKEEIYRTDDYNQLVNFLKNNTGN</sequence>
<dbReference type="Proteomes" id="UP000188597">
    <property type="component" value="Unassembled WGS sequence"/>
</dbReference>
<name>A0A1V3GB08_9BACL</name>
<protein>
    <submittedName>
        <fullName evidence="1">Uncharacterized protein</fullName>
    </submittedName>
</protein>
<accession>A0A1V3GB08</accession>
<reference evidence="1 2" key="1">
    <citation type="submission" date="2016-11" db="EMBL/GenBank/DDBJ databases">
        <authorList>
            <person name="Jaros S."/>
            <person name="Januszkiewicz K."/>
            <person name="Wedrychowicz H."/>
        </authorList>
    </citation>
    <scope>NUCLEOTIDE SEQUENCE [LARGE SCALE GENOMIC DNA]</scope>
    <source>
        <strain evidence="1 2">Con a/3</strain>
    </source>
</reference>
<organism evidence="1 2">
    <name type="scientific">Fictibacillus arsenicus</name>
    <dbReference type="NCBI Taxonomy" id="255247"/>
    <lineage>
        <taxon>Bacteria</taxon>
        <taxon>Bacillati</taxon>
        <taxon>Bacillota</taxon>
        <taxon>Bacilli</taxon>
        <taxon>Bacillales</taxon>
        <taxon>Fictibacillaceae</taxon>
        <taxon>Fictibacillus</taxon>
    </lineage>
</organism>
<dbReference type="RefSeq" id="WP_077359450.1">
    <property type="nucleotide sequence ID" value="NZ_MQMF01000001.1"/>
</dbReference>
<evidence type="ECO:0000313" key="1">
    <source>
        <dbReference type="EMBL" id="OOE14035.1"/>
    </source>
</evidence>
<evidence type="ECO:0000313" key="2">
    <source>
        <dbReference type="Proteomes" id="UP000188597"/>
    </source>
</evidence>
<comment type="caution">
    <text evidence="1">The sequence shown here is derived from an EMBL/GenBank/DDBJ whole genome shotgun (WGS) entry which is preliminary data.</text>
</comment>
<dbReference type="AlphaFoldDB" id="A0A1V3GB08"/>
<gene>
    <name evidence="1" type="ORF">UN64_02140</name>
</gene>
<dbReference type="EMBL" id="MQMF01000001">
    <property type="protein sequence ID" value="OOE14035.1"/>
    <property type="molecule type" value="Genomic_DNA"/>
</dbReference>